<dbReference type="Pfam" id="PF13379">
    <property type="entry name" value="NMT1_2"/>
    <property type="match status" value="1"/>
</dbReference>
<evidence type="ECO:0000313" key="6">
    <source>
        <dbReference type="Proteomes" id="UP000092573"/>
    </source>
</evidence>
<protein>
    <submittedName>
        <fullName evidence="5">Nitrate ABC transporter substrate-binding protein</fullName>
    </submittedName>
</protein>
<dbReference type="PROSITE" id="PS51257">
    <property type="entry name" value="PROKAR_LIPOPROTEIN"/>
    <property type="match status" value="1"/>
</dbReference>
<comment type="similarity">
    <text evidence="2">Belongs to the bacterial solute-binding protein SsuA/TauA family.</text>
</comment>
<dbReference type="RefSeq" id="WP_068699396.1">
    <property type="nucleotide sequence ID" value="NZ_CP014167.1"/>
</dbReference>
<evidence type="ECO:0000313" key="5">
    <source>
        <dbReference type="EMBL" id="ANS76590.1"/>
    </source>
</evidence>
<gene>
    <name evidence="5" type="ORF">AWM70_20070</name>
</gene>
<reference evidence="5 6" key="1">
    <citation type="submission" date="2016-01" db="EMBL/GenBank/DDBJ databases">
        <title>Complete Genome Sequence of Paenibacillus yonginensis DCY84, a novel Plant Growth-Promoting Bacteria with Elicitation of Induced Systemic Resistance.</title>
        <authorList>
            <person name="Kim Y.J."/>
            <person name="Yang D.C."/>
            <person name="Sukweenadhi J."/>
        </authorList>
    </citation>
    <scope>NUCLEOTIDE SEQUENCE [LARGE SCALE GENOMIC DNA]</scope>
    <source>
        <strain evidence="5 6">DCY84</strain>
    </source>
</reference>
<accession>A0A1B1N575</accession>
<keyword evidence="6" id="KW-1185">Reference proteome</keyword>
<dbReference type="Gene3D" id="3.40.190.10">
    <property type="entry name" value="Periplasmic binding protein-like II"/>
    <property type="match status" value="2"/>
</dbReference>
<proteinExistence type="inferred from homology"/>
<evidence type="ECO:0000256" key="4">
    <source>
        <dbReference type="SAM" id="SignalP"/>
    </source>
</evidence>
<dbReference type="OrthoDB" id="9815602at2"/>
<evidence type="ECO:0000256" key="3">
    <source>
        <dbReference type="ARBA" id="ARBA00022729"/>
    </source>
</evidence>
<evidence type="ECO:0000256" key="2">
    <source>
        <dbReference type="ARBA" id="ARBA00010742"/>
    </source>
</evidence>
<dbReference type="KEGG" id="pyg:AWM70_20070"/>
<sequence>MKIKKRAIPLLLLLALSMGLLSACGNKEAGTADAAAAGSGKLKKIVIAEPLHSTGYLPLYLAQREGYFAKQGLDVEVIQAAGGAHITAVVSGDAWGVIGGVESNALGNKNSSDPIVSVVNTVNRANVYLVAKKGLAPAGDSPEQMKEFLKGKKIAAGRHGGTPNLLTRYYLISLGLDPEKDVTLLEPADASTVVTMVQQGAADIANGAEPQISDGVAKGVWDEPFYKFHDLGDFSYSVLSVKKSTIEKDPETVQKFTNAILEALKTVQSDKELATKDLKAEFPTLSDDAIKASMDRAYADNLWSLDGQISEAAVKQDMDVMIQTGIYSGDYSYADLVDMQFVNQAK</sequence>
<feature type="signal peptide" evidence="4">
    <location>
        <begin position="1"/>
        <end position="22"/>
    </location>
</feature>
<name>A0A1B1N575_9BACL</name>
<feature type="chain" id="PRO_5038793629" evidence="4">
    <location>
        <begin position="23"/>
        <end position="346"/>
    </location>
</feature>
<organism evidence="5 6">
    <name type="scientific">Paenibacillus yonginensis</name>
    <dbReference type="NCBI Taxonomy" id="1462996"/>
    <lineage>
        <taxon>Bacteria</taxon>
        <taxon>Bacillati</taxon>
        <taxon>Bacillota</taxon>
        <taxon>Bacilli</taxon>
        <taxon>Bacillales</taxon>
        <taxon>Paenibacillaceae</taxon>
        <taxon>Paenibacillus</taxon>
    </lineage>
</organism>
<dbReference type="PANTHER" id="PTHR30024:SF47">
    <property type="entry name" value="TAURINE-BINDING PERIPLASMIC PROTEIN"/>
    <property type="match status" value="1"/>
</dbReference>
<dbReference type="STRING" id="1462996.AWM70_20070"/>
<keyword evidence="3 4" id="KW-0732">Signal</keyword>
<dbReference type="SUPFAM" id="SSF53850">
    <property type="entry name" value="Periplasmic binding protein-like II"/>
    <property type="match status" value="1"/>
</dbReference>
<dbReference type="EMBL" id="CP014167">
    <property type="protein sequence ID" value="ANS76590.1"/>
    <property type="molecule type" value="Genomic_DNA"/>
</dbReference>
<dbReference type="PANTHER" id="PTHR30024">
    <property type="entry name" value="ALIPHATIC SULFONATES-BINDING PROTEIN-RELATED"/>
    <property type="match status" value="1"/>
</dbReference>
<dbReference type="AlphaFoldDB" id="A0A1B1N575"/>
<evidence type="ECO:0000256" key="1">
    <source>
        <dbReference type="ARBA" id="ARBA00004418"/>
    </source>
</evidence>
<comment type="subcellular location">
    <subcellularLocation>
        <location evidence="1">Periplasm</location>
    </subcellularLocation>
</comment>
<dbReference type="GO" id="GO:0042597">
    <property type="term" value="C:periplasmic space"/>
    <property type="evidence" value="ECO:0007669"/>
    <property type="project" value="UniProtKB-SubCell"/>
</dbReference>
<dbReference type="Proteomes" id="UP000092573">
    <property type="component" value="Chromosome"/>
</dbReference>